<evidence type="ECO:0000256" key="3">
    <source>
        <dbReference type="RuleBase" id="RU003476"/>
    </source>
</evidence>
<dbReference type="InterPro" id="IPR020084">
    <property type="entry name" value="NUDIX_hydrolase_CS"/>
</dbReference>
<evidence type="ECO:0000256" key="2">
    <source>
        <dbReference type="ARBA" id="ARBA00022801"/>
    </source>
</evidence>
<dbReference type="GO" id="GO:0019693">
    <property type="term" value="P:ribose phosphate metabolic process"/>
    <property type="evidence" value="ECO:0007669"/>
    <property type="project" value="TreeGrafter"/>
</dbReference>
<dbReference type="GO" id="GO:0006753">
    <property type="term" value="P:nucleoside phosphate metabolic process"/>
    <property type="evidence" value="ECO:0007669"/>
    <property type="project" value="TreeGrafter"/>
</dbReference>
<dbReference type="Proteomes" id="UP000236151">
    <property type="component" value="Unassembled WGS sequence"/>
</dbReference>
<name>A0A2K2F2T3_9CLOT</name>
<dbReference type="PRINTS" id="PR00502">
    <property type="entry name" value="NUDIXFAMILY"/>
</dbReference>
<dbReference type="FunFam" id="3.90.79.10:FF:000024">
    <property type="entry name" value="ADP-ribose pyrophosphatase"/>
    <property type="match status" value="1"/>
</dbReference>
<dbReference type="InterPro" id="IPR015797">
    <property type="entry name" value="NUDIX_hydrolase-like_dom_sf"/>
</dbReference>
<reference evidence="5 6" key="1">
    <citation type="submission" date="2017-06" db="EMBL/GenBank/DDBJ databases">
        <title>Investigating the central metabolism of Clostridium thermosuccinogenes.</title>
        <authorList>
            <person name="Koendjbiharie J.G."/>
            <person name="van Kranenburg R."/>
        </authorList>
    </citation>
    <scope>NUCLEOTIDE SEQUENCE [LARGE SCALE GENOMIC DNA]</scope>
    <source>
        <strain evidence="5 6">DSM 5806</strain>
    </source>
</reference>
<evidence type="ECO:0000259" key="4">
    <source>
        <dbReference type="PROSITE" id="PS51462"/>
    </source>
</evidence>
<dbReference type="Pfam" id="PF00293">
    <property type="entry name" value="NUDIX"/>
    <property type="match status" value="1"/>
</dbReference>
<evidence type="ECO:0000313" key="5">
    <source>
        <dbReference type="EMBL" id="PNT98054.1"/>
    </source>
</evidence>
<dbReference type="PROSITE" id="PS00893">
    <property type="entry name" value="NUDIX_BOX"/>
    <property type="match status" value="1"/>
</dbReference>
<dbReference type="OrthoDB" id="9806150at2"/>
<comment type="similarity">
    <text evidence="3">Belongs to the Nudix hydrolase family.</text>
</comment>
<dbReference type="Gene3D" id="3.90.79.10">
    <property type="entry name" value="Nucleoside Triphosphate Pyrophosphohydrolase"/>
    <property type="match status" value="1"/>
</dbReference>
<dbReference type="InterPro" id="IPR020476">
    <property type="entry name" value="Nudix_hydrolase"/>
</dbReference>
<dbReference type="GO" id="GO:0005829">
    <property type="term" value="C:cytosol"/>
    <property type="evidence" value="ECO:0007669"/>
    <property type="project" value="TreeGrafter"/>
</dbReference>
<dbReference type="KEGG" id="cthd:CDO33_07120"/>
<keyword evidence="2 3" id="KW-0378">Hydrolase</keyword>
<dbReference type="PANTHER" id="PTHR11839">
    <property type="entry name" value="UDP/ADP-SUGAR PYROPHOSPHATASE"/>
    <property type="match status" value="1"/>
</dbReference>
<sequence>MNYEEKTVSREHKYKGNIISVDMLTVTLPDGRQATRDVVKHPGASVVIPLNENGELYMVRQYRKPIDRTSLELPAGKLDPGEAPEVCAQRELKEETGLEAGEIKHVISVHSTPGFCNEVLHMYIATQLKEGESCADEDEFISTEKIPVQKLIGMILNHEITDAKTIIGVLLADKILKGEISI</sequence>
<dbReference type="PANTHER" id="PTHR11839:SF18">
    <property type="entry name" value="NUDIX HYDROLASE DOMAIN-CONTAINING PROTEIN"/>
    <property type="match status" value="1"/>
</dbReference>
<dbReference type="GO" id="GO:0016462">
    <property type="term" value="F:pyrophosphatase activity"/>
    <property type="evidence" value="ECO:0007669"/>
    <property type="project" value="UniProtKB-ARBA"/>
</dbReference>
<dbReference type="RefSeq" id="WP_103081966.1">
    <property type="nucleotide sequence ID" value="NZ_CP021850.1"/>
</dbReference>
<dbReference type="AlphaFoldDB" id="A0A2K2F2T3"/>
<evidence type="ECO:0000313" key="6">
    <source>
        <dbReference type="Proteomes" id="UP000236151"/>
    </source>
</evidence>
<comment type="cofactor">
    <cofactor evidence="1">
        <name>Mg(2+)</name>
        <dbReference type="ChEBI" id="CHEBI:18420"/>
    </cofactor>
</comment>
<evidence type="ECO:0000256" key="1">
    <source>
        <dbReference type="ARBA" id="ARBA00001946"/>
    </source>
</evidence>
<dbReference type="PROSITE" id="PS51462">
    <property type="entry name" value="NUDIX"/>
    <property type="match status" value="1"/>
</dbReference>
<feature type="domain" description="Nudix hydrolase" evidence="4">
    <location>
        <begin position="39"/>
        <end position="168"/>
    </location>
</feature>
<organism evidence="5 6">
    <name type="scientific">Clostridium thermosuccinogenes</name>
    <dbReference type="NCBI Taxonomy" id="84032"/>
    <lineage>
        <taxon>Bacteria</taxon>
        <taxon>Bacillati</taxon>
        <taxon>Bacillota</taxon>
        <taxon>Clostridia</taxon>
        <taxon>Eubacteriales</taxon>
        <taxon>Clostridiaceae</taxon>
        <taxon>Clostridium</taxon>
    </lineage>
</organism>
<dbReference type="EMBL" id="NIOJ01000031">
    <property type="protein sequence ID" value="PNT98054.1"/>
    <property type="molecule type" value="Genomic_DNA"/>
</dbReference>
<comment type="caution">
    <text evidence="5">The sequence shown here is derived from an EMBL/GenBank/DDBJ whole genome shotgun (WGS) entry which is preliminary data.</text>
</comment>
<proteinExistence type="inferred from homology"/>
<keyword evidence="6" id="KW-1185">Reference proteome</keyword>
<protein>
    <submittedName>
        <fullName evidence="5">ADP-ribose pyrophosphatase</fullName>
    </submittedName>
</protein>
<accession>A0A2K2F2T3</accession>
<dbReference type="InterPro" id="IPR000086">
    <property type="entry name" value="NUDIX_hydrolase_dom"/>
</dbReference>
<gene>
    <name evidence="5" type="ORF">CDQ84_11925</name>
</gene>
<dbReference type="SUPFAM" id="SSF55811">
    <property type="entry name" value="Nudix"/>
    <property type="match status" value="1"/>
</dbReference>